<accession>A0A2T0RKR6</accession>
<feature type="domain" description="Fatty acid desaturase" evidence="3">
    <location>
        <begin position="34"/>
        <end position="272"/>
    </location>
</feature>
<dbReference type="OrthoDB" id="784276at2"/>
<evidence type="ECO:0000256" key="2">
    <source>
        <dbReference type="SAM" id="Phobius"/>
    </source>
</evidence>
<keyword evidence="2" id="KW-1133">Transmembrane helix</keyword>
<evidence type="ECO:0000313" key="4">
    <source>
        <dbReference type="EMBL" id="PRY21785.1"/>
    </source>
</evidence>
<feature type="region of interest" description="Disordered" evidence="1">
    <location>
        <begin position="294"/>
        <end position="330"/>
    </location>
</feature>
<dbReference type="Proteomes" id="UP000239480">
    <property type="component" value="Unassembled WGS sequence"/>
</dbReference>
<evidence type="ECO:0000256" key="1">
    <source>
        <dbReference type="SAM" id="MobiDB-lite"/>
    </source>
</evidence>
<organism evidence="4 5">
    <name type="scientific">Aliiruegeria haliotis</name>
    <dbReference type="NCBI Taxonomy" id="1280846"/>
    <lineage>
        <taxon>Bacteria</taxon>
        <taxon>Pseudomonadati</taxon>
        <taxon>Pseudomonadota</taxon>
        <taxon>Alphaproteobacteria</taxon>
        <taxon>Rhodobacterales</taxon>
        <taxon>Roseobacteraceae</taxon>
        <taxon>Aliiruegeria</taxon>
    </lineage>
</organism>
<keyword evidence="2" id="KW-0812">Transmembrane</keyword>
<keyword evidence="2" id="KW-0472">Membrane</keyword>
<dbReference type="GO" id="GO:0006629">
    <property type="term" value="P:lipid metabolic process"/>
    <property type="evidence" value="ECO:0007669"/>
    <property type="project" value="InterPro"/>
</dbReference>
<feature type="transmembrane region" description="Helical" evidence="2">
    <location>
        <begin position="132"/>
        <end position="149"/>
    </location>
</feature>
<proteinExistence type="predicted"/>
<gene>
    <name evidence="4" type="ORF">CLV78_10856</name>
</gene>
<comment type="caution">
    <text evidence="4">The sequence shown here is derived from an EMBL/GenBank/DDBJ whole genome shotgun (WGS) entry which is preliminary data.</text>
</comment>
<evidence type="ECO:0000313" key="5">
    <source>
        <dbReference type="Proteomes" id="UP000239480"/>
    </source>
</evidence>
<reference evidence="4 5" key="1">
    <citation type="submission" date="2018-03" db="EMBL/GenBank/DDBJ databases">
        <title>Genomic Encyclopedia of Archaeal and Bacterial Type Strains, Phase II (KMG-II): from individual species to whole genera.</title>
        <authorList>
            <person name="Goeker M."/>
        </authorList>
    </citation>
    <scope>NUCLEOTIDE SEQUENCE [LARGE SCALE GENOMIC DNA]</scope>
    <source>
        <strain evidence="4 5">DSM 29328</strain>
    </source>
</reference>
<sequence>MARHIPAIEWPTLALAFACYLAWGIGITWMSVFWLPAGIALTALAGALHSSLQHEMIHGHPFRNPRLNELLVAPALTLLIPYQRFRDTHLAHHSDETLTDPYDDPESNYMDPAVWGRLPAVMQAILRFNNTLFGRLIVGPLVAQVCFMSSDWMAIRNGDRAVAVAWLWHVPAVVLVLWLVALSPMPLWAYAIAAYASLSILKIRTFLEHQAHADSAGRTVIIEDRGLLAFLFLNNNLHVVHHMHPGVPWYALPKLFRERRDAFLARNFGYRYASYAEVFSRHFVTAKDPVPHPLRPTPLDVSAQAGSLTDTRKERLNAPASDHGNRGLHA</sequence>
<dbReference type="CDD" id="cd03509">
    <property type="entry name" value="DesA_FADS-like"/>
    <property type="match status" value="1"/>
</dbReference>
<evidence type="ECO:0000259" key="3">
    <source>
        <dbReference type="Pfam" id="PF00487"/>
    </source>
</evidence>
<keyword evidence="5" id="KW-1185">Reference proteome</keyword>
<dbReference type="InterPro" id="IPR005804">
    <property type="entry name" value="FA_desaturase_dom"/>
</dbReference>
<feature type="transmembrane region" description="Helical" evidence="2">
    <location>
        <begin position="20"/>
        <end position="46"/>
    </location>
</feature>
<protein>
    <submittedName>
        <fullName evidence="4">Fatty acid desaturase</fullName>
    </submittedName>
</protein>
<name>A0A2T0RKR6_9RHOB</name>
<dbReference type="Pfam" id="PF00487">
    <property type="entry name" value="FA_desaturase"/>
    <property type="match status" value="1"/>
</dbReference>
<dbReference type="RefSeq" id="WP_106206297.1">
    <property type="nucleotide sequence ID" value="NZ_PVTD01000008.1"/>
</dbReference>
<dbReference type="EMBL" id="PVTD01000008">
    <property type="protein sequence ID" value="PRY21785.1"/>
    <property type="molecule type" value="Genomic_DNA"/>
</dbReference>
<dbReference type="AlphaFoldDB" id="A0A2T0RKR6"/>